<dbReference type="OrthoDB" id="1201186at2"/>
<keyword evidence="1" id="KW-0001">2Fe-2S</keyword>
<gene>
    <name evidence="6" type="ORF">LPB3_00535</name>
</gene>
<accession>A0A1B8U3R7</accession>
<keyword evidence="2" id="KW-0479">Metal-binding</keyword>
<evidence type="ECO:0000313" key="7">
    <source>
        <dbReference type="Proteomes" id="UP000092584"/>
    </source>
</evidence>
<dbReference type="GO" id="GO:0046872">
    <property type="term" value="F:metal ion binding"/>
    <property type="evidence" value="ECO:0007669"/>
    <property type="project" value="UniProtKB-KW"/>
</dbReference>
<evidence type="ECO:0000256" key="2">
    <source>
        <dbReference type="ARBA" id="ARBA00022723"/>
    </source>
</evidence>
<dbReference type="RefSeq" id="WP_065317642.1">
    <property type="nucleotide sequence ID" value="NZ_CP017477.1"/>
</dbReference>
<organism evidence="6 7">
    <name type="scientific">Polaribacter vadi</name>
    <dbReference type="NCBI Taxonomy" id="1774273"/>
    <lineage>
        <taxon>Bacteria</taxon>
        <taxon>Pseudomonadati</taxon>
        <taxon>Bacteroidota</taxon>
        <taxon>Flavobacteriia</taxon>
        <taxon>Flavobacteriales</taxon>
        <taxon>Flavobacteriaceae</taxon>
    </lineage>
</organism>
<dbReference type="Pfam" id="PF00355">
    <property type="entry name" value="Rieske"/>
    <property type="match status" value="1"/>
</dbReference>
<dbReference type="KEGG" id="pob:LPB03_09000"/>
<dbReference type="STRING" id="1774273.LPB03_09000"/>
<dbReference type="AlphaFoldDB" id="A0A1B8U3R7"/>
<reference evidence="7" key="1">
    <citation type="submission" date="2016-02" db="EMBL/GenBank/DDBJ databases">
        <authorList>
            <person name="Shin S.-K."/>
            <person name="Yi H."/>
            <person name="Kim E."/>
        </authorList>
    </citation>
    <scope>NUCLEOTIDE SEQUENCE [LARGE SCALE GENOMIC DNA]</scope>
    <source>
        <strain evidence="7">LPB0003</strain>
    </source>
</reference>
<feature type="domain" description="Rieske" evidence="5">
    <location>
        <begin position="47"/>
        <end position="135"/>
    </location>
</feature>
<keyword evidence="4" id="KW-0411">Iron-sulfur</keyword>
<evidence type="ECO:0000256" key="4">
    <source>
        <dbReference type="ARBA" id="ARBA00023014"/>
    </source>
</evidence>
<protein>
    <recommendedName>
        <fullName evidence="5">Rieske domain-containing protein</fullName>
    </recommendedName>
</protein>
<keyword evidence="7" id="KW-1185">Reference proteome</keyword>
<dbReference type="Proteomes" id="UP000092584">
    <property type="component" value="Unassembled WGS sequence"/>
</dbReference>
<evidence type="ECO:0000259" key="5">
    <source>
        <dbReference type="PROSITE" id="PS51296"/>
    </source>
</evidence>
<comment type="caution">
    <text evidence="6">The sequence shown here is derived from an EMBL/GenBank/DDBJ whole genome shotgun (WGS) entry which is preliminary data.</text>
</comment>
<dbReference type="Gene3D" id="2.102.10.10">
    <property type="entry name" value="Rieske [2Fe-2S] iron-sulphur domain"/>
    <property type="match status" value="1"/>
</dbReference>
<dbReference type="InterPro" id="IPR036922">
    <property type="entry name" value="Rieske_2Fe-2S_sf"/>
</dbReference>
<dbReference type="PROSITE" id="PS51296">
    <property type="entry name" value="RIESKE"/>
    <property type="match status" value="1"/>
</dbReference>
<evidence type="ECO:0000256" key="1">
    <source>
        <dbReference type="ARBA" id="ARBA00022714"/>
    </source>
</evidence>
<evidence type="ECO:0000256" key="3">
    <source>
        <dbReference type="ARBA" id="ARBA00023004"/>
    </source>
</evidence>
<dbReference type="SUPFAM" id="SSF50022">
    <property type="entry name" value="ISP domain"/>
    <property type="match status" value="1"/>
</dbReference>
<dbReference type="InterPro" id="IPR017941">
    <property type="entry name" value="Rieske_2Fe-2S"/>
</dbReference>
<name>A0A1B8U3R7_9FLAO</name>
<proteinExistence type="predicted"/>
<sequence>MYKKIILLVCITLFVNCSDTTNLTNCIRSINLSTVTDLNNPSMINAQTPGGFAELPGGVKGILLFNKNGTDFVAFDKLCPKNECTTPMVLEGRVLTCSCHESKYSVDFGGAPQTDGFECPAIEYKVTKNGSTIRISNF</sequence>
<dbReference type="EMBL" id="LSFM01000001">
    <property type="protein sequence ID" value="OBY66520.1"/>
    <property type="molecule type" value="Genomic_DNA"/>
</dbReference>
<evidence type="ECO:0000313" key="6">
    <source>
        <dbReference type="EMBL" id="OBY66520.1"/>
    </source>
</evidence>
<keyword evidence="3" id="KW-0408">Iron</keyword>
<dbReference type="GO" id="GO:0051537">
    <property type="term" value="F:2 iron, 2 sulfur cluster binding"/>
    <property type="evidence" value="ECO:0007669"/>
    <property type="project" value="UniProtKB-KW"/>
</dbReference>